<name>A0A4U0MKL4_9ACTN</name>
<dbReference type="RefSeq" id="WP_136744950.1">
    <property type="nucleotide sequence ID" value="NZ_SUMB01000022.1"/>
</dbReference>
<dbReference type="Proteomes" id="UP000308697">
    <property type="component" value="Unassembled WGS sequence"/>
</dbReference>
<protein>
    <submittedName>
        <fullName evidence="2">Uncharacterized protein</fullName>
    </submittedName>
</protein>
<evidence type="ECO:0000313" key="3">
    <source>
        <dbReference type="Proteomes" id="UP000308697"/>
    </source>
</evidence>
<evidence type="ECO:0000313" key="2">
    <source>
        <dbReference type="EMBL" id="TJZ41215.1"/>
    </source>
</evidence>
<evidence type="ECO:0000256" key="1">
    <source>
        <dbReference type="SAM" id="MobiDB-lite"/>
    </source>
</evidence>
<proteinExistence type="predicted"/>
<dbReference type="AlphaFoldDB" id="A0A4U0MKL4"/>
<accession>A0A4U0MKL4</accession>
<feature type="region of interest" description="Disordered" evidence="1">
    <location>
        <begin position="138"/>
        <end position="159"/>
    </location>
</feature>
<keyword evidence="3" id="KW-1185">Reference proteome</keyword>
<reference evidence="2 3" key="1">
    <citation type="submission" date="2019-04" db="EMBL/GenBank/DDBJ databases">
        <title>Streptomyces piniterrae sp. nov., a heliquinomycin-producing actinomycete isolated from rhizosphere soil of Pinus yunnanensis.</title>
        <authorList>
            <person name="Zhuang X."/>
            <person name="Zhao J."/>
        </authorList>
    </citation>
    <scope>NUCLEOTIDE SEQUENCE [LARGE SCALE GENOMIC DNA]</scope>
    <source>
        <strain evidence="3">jys28</strain>
    </source>
</reference>
<comment type="caution">
    <text evidence="2">The sequence shown here is derived from an EMBL/GenBank/DDBJ whole genome shotgun (WGS) entry which is preliminary data.</text>
</comment>
<sequence>MLFDTSALPAASGQPTLPYAEDAVTFIHVSVDGTVNQAREFEGKQAMLAELHGGMLLAVWTQQHIATVYAVDSLGPLRRAMGVHGRTAGRSYHSAPAELEARREGEAERFEAQPCRTCEAPVGEVCRTQTRGVAAYYHRGRDGSTSGTAKVPKSRTLRL</sequence>
<dbReference type="EMBL" id="SUMB01000022">
    <property type="protein sequence ID" value="TJZ41215.1"/>
    <property type="molecule type" value="Genomic_DNA"/>
</dbReference>
<organism evidence="2 3">
    <name type="scientific">Streptomyces piniterrae</name>
    <dbReference type="NCBI Taxonomy" id="2571125"/>
    <lineage>
        <taxon>Bacteria</taxon>
        <taxon>Bacillati</taxon>
        <taxon>Actinomycetota</taxon>
        <taxon>Actinomycetes</taxon>
        <taxon>Kitasatosporales</taxon>
        <taxon>Streptomycetaceae</taxon>
        <taxon>Streptomyces</taxon>
    </lineage>
</organism>
<gene>
    <name evidence="2" type="ORF">FCH28_37665</name>
</gene>